<comment type="caution">
    <text evidence="2">The sequence shown here is derived from an EMBL/GenBank/DDBJ whole genome shotgun (WGS) entry which is preliminary data.</text>
</comment>
<organism evidence="2 3">
    <name type="scientific">Lepraria finkii</name>
    <dbReference type="NCBI Taxonomy" id="1340010"/>
    <lineage>
        <taxon>Eukaryota</taxon>
        <taxon>Fungi</taxon>
        <taxon>Dikarya</taxon>
        <taxon>Ascomycota</taxon>
        <taxon>Pezizomycotina</taxon>
        <taxon>Lecanoromycetes</taxon>
        <taxon>OSLEUM clade</taxon>
        <taxon>Lecanoromycetidae</taxon>
        <taxon>Lecanorales</taxon>
        <taxon>Lecanorineae</taxon>
        <taxon>Stereocaulaceae</taxon>
        <taxon>Lepraria</taxon>
    </lineage>
</organism>
<gene>
    <name evidence="2" type="ORF">ABVK25_012418</name>
</gene>
<evidence type="ECO:0000313" key="3">
    <source>
        <dbReference type="Proteomes" id="UP001590951"/>
    </source>
</evidence>
<feature type="compositionally biased region" description="Polar residues" evidence="1">
    <location>
        <begin position="29"/>
        <end position="52"/>
    </location>
</feature>
<keyword evidence="3" id="KW-1185">Reference proteome</keyword>
<sequence>MPHVSDEDPANHSTLFGVDENDRPLWSAHATSDPSKQQPARNTNRTDIISGP</sequence>
<feature type="region of interest" description="Disordered" evidence="1">
    <location>
        <begin position="1"/>
        <end position="52"/>
    </location>
</feature>
<feature type="compositionally biased region" description="Basic and acidic residues" evidence="1">
    <location>
        <begin position="1"/>
        <end position="10"/>
    </location>
</feature>
<evidence type="ECO:0000256" key="1">
    <source>
        <dbReference type="SAM" id="MobiDB-lite"/>
    </source>
</evidence>
<proteinExistence type="predicted"/>
<reference evidence="2 3" key="1">
    <citation type="submission" date="2024-09" db="EMBL/GenBank/DDBJ databases">
        <title>Rethinking Asexuality: The Enigmatic Case of Functional Sexual Genes in Lepraria (Stereocaulaceae).</title>
        <authorList>
            <person name="Doellman M."/>
            <person name="Sun Y."/>
            <person name="Barcenas-Pena A."/>
            <person name="Lumbsch H.T."/>
            <person name="Grewe F."/>
        </authorList>
    </citation>
    <scope>NUCLEOTIDE SEQUENCE [LARGE SCALE GENOMIC DNA]</scope>
    <source>
        <strain evidence="2 3">Grewe 0041</strain>
    </source>
</reference>
<evidence type="ECO:0000313" key="2">
    <source>
        <dbReference type="EMBL" id="KAL2044145.1"/>
    </source>
</evidence>
<protein>
    <submittedName>
        <fullName evidence="2">Uncharacterized protein</fullName>
    </submittedName>
</protein>
<name>A0ABR4AG76_9LECA</name>
<accession>A0ABR4AG76</accession>
<dbReference type="EMBL" id="JBHFEH010000203">
    <property type="protein sequence ID" value="KAL2044145.1"/>
    <property type="molecule type" value="Genomic_DNA"/>
</dbReference>
<dbReference type="Proteomes" id="UP001590951">
    <property type="component" value="Unassembled WGS sequence"/>
</dbReference>